<comment type="caution">
    <text evidence="1">The sequence shown here is derived from an EMBL/GenBank/DDBJ whole genome shotgun (WGS) entry which is preliminary data.</text>
</comment>
<evidence type="ECO:0000313" key="2">
    <source>
        <dbReference type="Proteomes" id="UP001497480"/>
    </source>
</evidence>
<name>A0AAV1WWA7_LUPLU</name>
<keyword evidence="2" id="KW-1185">Reference proteome</keyword>
<gene>
    <name evidence="1" type="ORF">LLUT_LOCUS14663</name>
</gene>
<dbReference type="EMBL" id="CAXHTB010000010">
    <property type="protein sequence ID" value="CAL0313603.1"/>
    <property type="molecule type" value="Genomic_DNA"/>
</dbReference>
<dbReference type="AlphaFoldDB" id="A0AAV1WWA7"/>
<evidence type="ECO:0008006" key="3">
    <source>
        <dbReference type="Google" id="ProtNLM"/>
    </source>
</evidence>
<accession>A0AAV1WWA7</accession>
<proteinExistence type="predicted"/>
<sequence length="103" mass="12049">MIFPNLEVFKEVIKDYGVYKGKYNLIFSKRDKLRCRVTCKGDCSCNLTELRPSKILIVVKNGLGRRLEYCVRKNLHVHGEDAKFCFVPHPLAIFTLIQRVQIY</sequence>
<evidence type="ECO:0000313" key="1">
    <source>
        <dbReference type="EMBL" id="CAL0313603.1"/>
    </source>
</evidence>
<dbReference type="Proteomes" id="UP001497480">
    <property type="component" value="Unassembled WGS sequence"/>
</dbReference>
<protein>
    <recommendedName>
        <fullName evidence="3">Transposase MuDR plant domain-containing protein</fullName>
    </recommendedName>
</protein>
<reference evidence="1 2" key="1">
    <citation type="submission" date="2024-03" db="EMBL/GenBank/DDBJ databases">
        <authorList>
            <person name="Martinez-Hernandez J."/>
        </authorList>
    </citation>
    <scope>NUCLEOTIDE SEQUENCE [LARGE SCALE GENOMIC DNA]</scope>
</reference>
<organism evidence="1 2">
    <name type="scientific">Lupinus luteus</name>
    <name type="common">European yellow lupine</name>
    <dbReference type="NCBI Taxonomy" id="3873"/>
    <lineage>
        <taxon>Eukaryota</taxon>
        <taxon>Viridiplantae</taxon>
        <taxon>Streptophyta</taxon>
        <taxon>Embryophyta</taxon>
        <taxon>Tracheophyta</taxon>
        <taxon>Spermatophyta</taxon>
        <taxon>Magnoliopsida</taxon>
        <taxon>eudicotyledons</taxon>
        <taxon>Gunneridae</taxon>
        <taxon>Pentapetalae</taxon>
        <taxon>rosids</taxon>
        <taxon>fabids</taxon>
        <taxon>Fabales</taxon>
        <taxon>Fabaceae</taxon>
        <taxon>Papilionoideae</taxon>
        <taxon>50 kb inversion clade</taxon>
        <taxon>genistoids sensu lato</taxon>
        <taxon>core genistoids</taxon>
        <taxon>Genisteae</taxon>
        <taxon>Lupinus</taxon>
    </lineage>
</organism>